<name>A0A1M5QYM4_9BRAD</name>
<evidence type="ECO:0000313" key="2">
    <source>
        <dbReference type="Proteomes" id="UP000189796"/>
    </source>
</evidence>
<dbReference type="AlphaFoldDB" id="A0A1M5QYM4"/>
<dbReference type="Gene3D" id="1.10.10.60">
    <property type="entry name" value="Homeodomain-like"/>
    <property type="match status" value="1"/>
</dbReference>
<sequence>MIIRLDLESCSGRAPESRCLSRGDTVRTPTLGVRQYVMWDAASVALLKKLWASGHSAGQIARRLGHSRNAVCAKLLRMGLKRGHRPPTAKPKIVSAPKRMPALLAACARPVHKVVSARKPVVRPPKEFTKSQLNAMLAEAIANMARLLR</sequence>
<protein>
    <submittedName>
        <fullName evidence="1">GcrA cell cycle regulator</fullName>
    </submittedName>
</protein>
<accession>A0A1M5QYM4</accession>
<organism evidence="1 2">
    <name type="scientific">Bradyrhizobium erythrophlei</name>
    <dbReference type="NCBI Taxonomy" id="1437360"/>
    <lineage>
        <taxon>Bacteria</taxon>
        <taxon>Pseudomonadati</taxon>
        <taxon>Pseudomonadota</taxon>
        <taxon>Alphaproteobacteria</taxon>
        <taxon>Hyphomicrobiales</taxon>
        <taxon>Nitrobacteraceae</taxon>
        <taxon>Bradyrhizobium</taxon>
    </lineage>
</organism>
<dbReference type="Proteomes" id="UP000189796">
    <property type="component" value="Chromosome I"/>
</dbReference>
<evidence type="ECO:0000313" key="1">
    <source>
        <dbReference type="EMBL" id="SHH18978.1"/>
    </source>
</evidence>
<gene>
    <name evidence="1" type="ORF">SAMN05443248_4005</name>
</gene>
<reference evidence="1 2" key="1">
    <citation type="submission" date="2016-11" db="EMBL/GenBank/DDBJ databases">
        <authorList>
            <person name="Jaros S."/>
            <person name="Januszkiewicz K."/>
            <person name="Wedrychowicz H."/>
        </authorList>
    </citation>
    <scope>NUCLEOTIDE SEQUENCE [LARGE SCALE GENOMIC DNA]</scope>
    <source>
        <strain evidence="1 2">GAS138</strain>
    </source>
</reference>
<dbReference type="InterPro" id="IPR011681">
    <property type="entry name" value="GcrA"/>
</dbReference>
<dbReference type="Pfam" id="PF07750">
    <property type="entry name" value="GcrA"/>
    <property type="match status" value="1"/>
</dbReference>
<dbReference type="EMBL" id="LT670817">
    <property type="protein sequence ID" value="SHH18978.1"/>
    <property type="molecule type" value="Genomic_DNA"/>
</dbReference>
<proteinExistence type="predicted"/>